<dbReference type="KEGG" id="orz:FNH13_12060"/>
<dbReference type="InterPro" id="IPR036866">
    <property type="entry name" value="RibonucZ/Hydroxyglut_hydro"/>
</dbReference>
<accession>A0A516GBR4</accession>
<dbReference type="EMBL" id="CP041616">
    <property type="protein sequence ID" value="QDO88966.1"/>
    <property type="molecule type" value="Genomic_DNA"/>
</dbReference>
<sequence>MQITHLGHSCVLLEVADQRILIDPGNFSDFADVRDLTAILVTHQHPDHVDPAQLASLLDDNPQARVLLEPQTADSLAEAAGSHRDRLEGMPTGTTVDLGAVSVETVGQRHAFIHDFVPRIDNTGLVVRADGEPTVFHPGDALDAEPGPVDVLLVPVSAPWARIGDTVTFVRRLAPTRVVPIHDGLLNDTGRSVYLGHIATFGADGGVEVLDLRGTGATTF</sequence>
<dbReference type="InterPro" id="IPR001279">
    <property type="entry name" value="Metallo-B-lactamas"/>
</dbReference>
<dbReference type="PANTHER" id="PTHR43546:SF3">
    <property type="entry name" value="UPF0173 METAL-DEPENDENT HYDROLASE MJ1163"/>
    <property type="match status" value="1"/>
</dbReference>
<evidence type="ECO:0000313" key="2">
    <source>
        <dbReference type="EMBL" id="QDO88966.1"/>
    </source>
</evidence>
<proteinExistence type="predicted"/>
<organism evidence="2 3">
    <name type="scientific">Ornithinimicrobium ciconiae</name>
    <dbReference type="NCBI Taxonomy" id="2594265"/>
    <lineage>
        <taxon>Bacteria</taxon>
        <taxon>Bacillati</taxon>
        <taxon>Actinomycetota</taxon>
        <taxon>Actinomycetes</taxon>
        <taxon>Micrococcales</taxon>
        <taxon>Ornithinimicrobiaceae</taxon>
        <taxon>Ornithinimicrobium</taxon>
    </lineage>
</organism>
<evidence type="ECO:0000259" key="1">
    <source>
        <dbReference type="SMART" id="SM00849"/>
    </source>
</evidence>
<evidence type="ECO:0000313" key="3">
    <source>
        <dbReference type="Proteomes" id="UP000315395"/>
    </source>
</evidence>
<dbReference type="SUPFAM" id="SSF56281">
    <property type="entry name" value="Metallo-hydrolase/oxidoreductase"/>
    <property type="match status" value="1"/>
</dbReference>
<protein>
    <submittedName>
        <fullName evidence="2">MBL fold metallo-hydrolase</fullName>
    </submittedName>
</protein>
<dbReference type="Gene3D" id="3.60.15.10">
    <property type="entry name" value="Ribonuclease Z/Hydroxyacylglutathione hydrolase-like"/>
    <property type="match status" value="1"/>
</dbReference>
<dbReference type="OrthoDB" id="3190691at2"/>
<dbReference type="Proteomes" id="UP000315395">
    <property type="component" value="Chromosome"/>
</dbReference>
<dbReference type="AlphaFoldDB" id="A0A516GBR4"/>
<name>A0A516GBR4_9MICO</name>
<dbReference type="GO" id="GO:0016787">
    <property type="term" value="F:hydrolase activity"/>
    <property type="evidence" value="ECO:0007669"/>
    <property type="project" value="UniProtKB-KW"/>
</dbReference>
<keyword evidence="3" id="KW-1185">Reference proteome</keyword>
<reference evidence="2 3" key="1">
    <citation type="submission" date="2019-07" db="EMBL/GenBank/DDBJ databases">
        <title>complete genome sequencing of Ornithinimicrobium sp. H23M54.</title>
        <authorList>
            <person name="Bae J.-W."/>
            <person name="Lee S.-Y."/>
        </authorList>
    </citation>
    <scope>NUCLEOTIDE SEQUENCE [LARGE SCALE GENOMIC DNA]</scope>
    <source>
        <strain evidence="2 3">H23M54</strain>
    </source>
</reference>
<keyword evidence="2" id="KW-0378">Hydrolase</keyword>
<gene>
    <name evidence="2" type="ORF">FNH13_12060</name>
</gene>
<dbReference type="PANTHER" id="PTHR43546">
    <property type="entry name" value="UPF0173 METAL-DEPENDENT HYDROLASE MJ1163-RELATED"/>
    <property type="match status" value="1"/>
</dbReference>
<dbReference type="Pfam" id="PF13483">
    <property type="entry name" value="Lactamase_B_3"/>
    <property type="match status" value="1"/>
</dbReference>
<dbReference type="RefSeq" id="WP_143783643.1">
    <property type="nucleotide sequence ID" value="NZ_CP041616.1"/>
</dbReference>
<dbReference type="InterPro" id="IPR050114">
    <property type="entry name" value="UPF0173_UPF0282_UlaG_hydrolase"/>
</dbReference>
<dbReference type="SMART" id="SM00849">
    <property type="entry name" value="Lactamase_B"/>
    <property type="match status" value="1"/>
</dbReference>
<feature type="domain" description="Metallo-beta-lactamase" evidence="1">
    <location>
        <begin position="7"/>
        <end position="182"/>
    </location>
</feature>